<feature type="compositionally biased region" description="Low complexity" evidence="3">
    <location>
        <begin position="49"/>
        <end position="66"/>
    </location>
</feature>
<protein>
    <recommendedName>
        <fullName evidence="2">Peroxin-19</fullName>
    </recommendedName>
</protein>
<feature type="region of interest" description="Disordered" evidence="3">
    <location>
        <begin position="265"/>
        <end position="297"/>
    </location>
</feature>
<organism evidence="4">
    <name type="scientific">Cacopsylla melanoneura</name>
    <dbReference type="NCBI Taxonomy" id="428564"/>
    <lineage>
        <taxon>Eukaryota</taxon>
        <taxon>Metazoa</taxon>
        <taxon>Ecdysozoa</taxon>
        <taxon>Arthropoda</taxon>
        <taxon>Hexapoda</taxon>
        <taxon>Insecta</taxon>
        <taxon>Pterygota</taxon>
        <taxon>Neoptera</taxon>
        <taxon>Paraneoptera</taxon>
        <taxon>Hemiptera</taxon>
        <taxon>Sternorrhyncha</taxon>
        <taxon>Psylloidea</taxon>
        <taxon>Psyllidae</taxon>
        <taxon>Psyllinae</taxon>
        <taxon>Cacopsylla</taxon>
    </lineage>
</organism>
<dbReference type="InterPro" id="IPR006708">
    <property type="entry name" value="Pex19"/>
</dbReference>
<name>A0A8D8V7V6_9HEMI</name>
<feature type="compositionally biased region" description="Polar residues" evidence="3">
    <location>
        <begin position="1"/>
        <end position="11"/>
    </location>
</feature>
<evidence type="ECO:0000256" key="1">
    <source>
        <dbReference type="ARBA" id="ARBA00006326"/>
    </source>
</evidence>
<sequence length="297" mass="32899">MAESNSLPSVQDKTDDIEEEELDSAMGEINLNKNSKPSSVFVNDKTAITKPNPNTTSTVSTTPTNSAAQPNVENIWSEEYFNQMTQDLQKNMESLVNGDSEQLDSLLEQLMSGVTSAVPPPGEAATGVESNESNQDNQSIEEKLKSTMEEIMQGLNSLPISGNRPDGEGGGPNMMPFLEDIMQQFLSKDVLYPVFSETCAKYPEWLEKNKESQSKEEYDKYSKQNEIMQKVVDEFDKESDSDSAAVKKERFNTILELLQKMQEYGSPPKDLVGAEGLPPEFETSMNSLTGKEACSIM</sequence>
<dbReference type="AlphaFoldDB" id="A0A8D8V7V6"/>
<feature type="region of interest" description="Disordered" evidence="3">
    <location>
        <begin position="1"/>
        <end position="70"/>
    </location>
</feature>
<feature type="compositionally biased region" description="Polar residues" evidence="3">
    <location>
        <begin position="31"/>
        <end position="41"/>
    </location>
</feature>
<reference evidence="4" key="1">
    <citation type="submission" date="2021-05" db="EMBL/GenBank/DDBJ databases">
        <authorList>
            <person name="Alioto T."/>
            <person name="Alioto T."/>
            <person name="Gomez Garrido J."/>
        </authorList>
    </citation>
    <scope>NUCLEOTIDE SEQUENCE</scope>
</reference>
<dbReference type="PANTHER" id="PTHR12774">
    <property type="entry name" value="PEROXISOMAL BIOGENESIS FACTOR 19"/>
    <property type="match status" value="1"/>
</dbReference>
<dbReference type="GO" id="GO:0005778">
    <property type="term" value="C:peroxisomal membrane"/>
    <property type="evidence" value="ECO:0007669"/>
    <property type="project" value="TreeGrafter"/>
</dbReference>
<dbReference type="Gene3D" id="1.20.120.900">
    <property type="entry name" value="Pex19, mPTS binding domain"/>
    <property type="match status" value="1"/>
</dbReference>
<comment type="similarity">
    <text evidence="1">Belongs to the peroxin-19 family.</text>
</comment>
<accession>A0A8D8V7V6</accession>
<proteinExistence type="inferred from homology"/>
<evidence type="ECO:0000256" key="3">
    <source>
        <dbReference type="SAM" id="MobiDB-lite"/>
    </source>
</evidence>
<evidence type="ECO:0000256" key="2">
    <source>
        <dbReference type="ARBA" id="ARBA00029688"/>
    </source>
</evidence>
<dbReference type="InterPro" id="IPR038322">
    <property type="entry name" value="Pex19_C_sf"/>
</dbReference>
<feature type="region of interest" description="Disordered" evidence="3">
    <location>
        <begin position="114"/>
        <end position="144"/>
    </location>
</feature>
<evidence type="ECO:0000313" key="4">
    <source>
        <dbReference type="EMBL" id="CAG6718531.1"/>
    </source>
</evidence>
<feature type="compositionally biased region" description="Polar residues" evidence="3">
    <location>
        <begin position="128"/>
        <end position="138"/>
    </location>
</feature>
<dbReference type="PANTHER" id="PTHR12774:SF2">
    <property type="entry name" value="PEROXISOMAL BIOGENESIS FACTOR 19"/>
    <property type="match status" value="1"/>
</dbReference>
<dbReference type="EMBL" id="HBUF01357503">
    <property type="protein sequence ID" value="CAG6718531.1"/>
    <property type="molecule type" value="Transcribed_RNA"/>
</dbReference>
<dbReference type="GO" id="GO:0045046">
    <property type="term" value="P:protein import into peroxisome membrane"/>
    <property type="evidence" value="ECO:0007669"/>
    <property type="project" value="TreeGrafter"/>
</dbReference>
<dbReference type="GO" id="GO:0033328">
    <property type="term" value="F:peroxisome membrane targeting sequence binding"/>
    <property type="evidence" value="ECO:0007669"/>
    <property type="project" value="TreeGrafter"/>
</dbReference>
<dbReference type="Pfam" id="PF04614">
    <property type="entry name" value="Pex19"/>
    <property type="match status" value="1"/>
</dbReference>